<protein>
    <submittedName>
        <fullName evidence="3">9488_t:CDS:1</fullName>
    </submittedName>
</protein>
<dbReference type="Gene3D" id="3.40.30.10">
    <property type="entry name" value="Glutaredoxin"/>
    <property type="match status" value="1"/>
</dbReference>
<dbReference type="InterPro" id="IPR011893">
    <property type="entry name" value="Selenoprotein_Rdx-typ"/>
</dbReference>
<keyword evidence="1" id="KW-0676">Redox-active center</keyword>
<dbReference type="Proteomes" id="UP000789706">
    <property type="component" value="Unassembled WGS sequence"/>
</dbReference>
<dbReference type="AlphaFoldDB" id="A0A9N8V2T9"/>
<dbReference type="OrthoDB" id="60822at2759"/>
<accession>A0A9N8V2T9</accession>
<dbReference type="Pfam" id="PF10262">
    <property type="entry name" value="Rdx"/>
    <property type="match status" value="1"/>
</dbReference>
<sequence>MSTDTSIIIKPRLPRISIEYCIQCRWALRAGWIAQELLVTFGNIIGEMVIIPGADADFIVQLNGDIIWNRKEKGRFPELKELKQIVRDRIAPEMNLGHSDIKKKDTPTTESRDVCDNEGCS</sequence>
<comment type="caution">
    <text evidence="3">The sequence shown here is derived from an EMBL/GenBank/DDBJ whole genome shotgun (WGS) entry which is preliminary data.</text>
</comment>
<evidence type="ECO:0000256" key="2">
    <source>
        <dbReference type="SAM" id="MobiDB-lite"/>
    </source>
</evidence>
<evidence type="ECO:0000313" key="3">
    <source>
        <dbReference type="EMBL" id="CAG8436161.1"/>
    </source>
</evidence>
<proteinExistence type="predicted"/>
<dbReference type="PANTHER" id="PTHR36417">
    <property type="entry name" value="SELENOPROTEIN DOMAIN PROTEIN (AFU_ORTHOLOGUE AFUA_1G05220)"/>
    <property type="match status" value="1"/>
</dbReference>
<gene>
    <name evidence="3" type="ORF">DEBURN_LOCUS972</name>
</gene>
<reference evidence="3" key="1">
    <citation type="submission" date="2021-06" db="EMBL/GenBank/DDBJ databases">
        <authorList>
            <person name="Kallberg Y."/>
            <person name="Tangrot J."/>
            <person name="Rosling A."/>
        </authorList>
    </citation>
    <scope>NUCLEOTIDE SEQUENCE</scope>
    <source>
        <strain evidence="3">AZ414A</strain>
    </source>
</reference>
<evidence type="ECO:0000256" key="1">
    <source>
        <dbReference type="ARBA" id="ARBA00023284"/>
    </source>
</evidence>
<dbReference type="SUPFAM" id="SSF52833">
    <property type="entry name" value="Thioredoxin-like"/>
    <property type="match status" value="1"/>
</dbReference>
<dbReference type="EMBL" id="CAJVPK010000036">
    <property type="protein sequence ID" value="CAG8436161.1"/>
    <property type="molecule type" value="Genomic_DNA"/>
</dbReference>
<evidence type="ECO:0000313" key="4">
    <source>
        <dbReference type="Proteomes" id="UP000789706"/>
    </source>
</evidence>
<keyword evidence="4" id="KW-1185">Reference proteome</keyword>
<name>A0A9N8V2T9_9GLOM</name>
<feature type="compositionally biased region" description="Basic and acidic residues" evidence="2">
    <location>
        <begin position="99"/>
        <end position="115"/>
    </location>
</feature>
<feature type="region of interest" description="Disordered" evidence="2">
    <location>
        <begin position="97"/>
        <end position="121"/>
    </location>
</feature>
<organism evidence="3 4">
    <name type="scientific">Diversispora eburnea</name>
    <dbReference type="NCBI Taxonomy" id="1213867"/>
    <lineage>
        <taxon>Eukaryota</taxon>
        <taxon>Fungi</taxon>
        <taxon>Fungi incertae sedis</taxon>
        <taxon>Mucoromycota</taxon>
        <taxon>Glomeromycotina</taxon>
        <taxon>Glomeromycetes</taxon>
        <taxon>Diversisporales</taxon>
        <taxon>Diversisporaceae</taxon>
        <taxon>Diversispora</taxon>
    </lineage>
</organism>
<dbReference type="PANTHER" id="PTHR36417:SF2">
    <property type="entry name" value="SELENOPROTEIN DOMAIN PROTEIN (AFU_ORTHOLOGUE AFUA_1G05220)"/>
    <property type="match status" value="1"/>
</dbReference>
<dbReference type="NCBIfam" id="TIGR02174">
    <property type="entry name" value="CXXU_selWTH"/>
    <property type="match status" value="1"/>
</dbReference>
<dbReference type="InterPro" id="IPR036249">
    <property type="entry name" value="Thioredoxin-like_sf"/>
</dbReference>